<dbReference type="EMBL" id="JAAALK010000289">
    <property type="protein sequence ID" value="KAG8050945.1"/>
    <property type="molecule type" value="Genomic_DNA"/>
</dbReference>
<gene>
    <name evidence="2" type="ORF">GUJ93_ZPchr0009g621</name>
</gene>
<protein>
    <submittedName>
        <fullName evidence="2">Uncharacterized protein</fullName>
    </submittedName>
</protein>
<proteinExistence type="predicted"/>
<dbReference type="AlphaFoldDB" id="A0A8J5R4A1"/>
<reference evidence="2" key="1">
    <citation type="journal article" date="2021" name="bioRxiv">
        <title>Whole Genome Assembly and Annotation of Northern Wild Rice, Zizania palustris L., Supports a Whole Genome Duplication in the Zizania Genus.</title>
        <authorList>
            <person name="Haas M."/>
            <person name="Kono T."/>
            <person name="Macchietto M."/>
            <person name="Millas R."/>
            <person name="McGilp L."/>
            <person name="Shao M."/>
            <person name="Duquette J."/>
            <person name="Hirsch C.N."/>
            <person name="Kimball J."/>
        </authorList>
    </citation>
    <scope>NUCLEOTIDE SEQUENCE</scope>
    <source>
        <tissue evidence="2">Fresh leaf tissue</tissue>
    </source>
</reference>
<dbReference type="Proteomes" id="UP000729402">
    <property type="component" value="Unassembled WGS sequence"/>
</dbReference>
<evidence type="ECO:0000313" key="3">
    <source>
        <dbReference type="Proteomes" id="UP000729402"/>
    </source>
</evidence>
<reference evidence="2" key="2">
    <citation type="submission" date="2021-02" db="EMBL/GenBank/DDBJ databases">
        <authorList>
            <person name="Kimball J.A."/>
            <person name="Haas M.W."/>
            <person name="Macchietto M."/>
            <person name="Kono T."/>
            <person name="Duquette J."/>
            <person name="Shao M."/>
        </authorList>
    </citation>
    <scope>NUCLEOTIDE SEQUENCE</scope>
    <source>
        <tissue evidence="2">Fresh leaf tissue</tissue>
    </source>
</reference>
<accession>A0A8J5R4A1</accession>
<comment type="caution">
    <text evidence="2">The sequence shown here is derived from an EMBL/GenBank/DDBJ whole genome shotgun (WGS) entry which is preliminary data.</text>
</comment>
<evidence type="ECO:0000256" key="1">
    <source>
        <dbReference type="SAM" id="MobiDB-lite"/>
    </source>
</evidence>
<keyword evidence="3" id="KW-1185">Reference proteome</keyword>
<organism evidence="2 3">
    <name type="scientific">Zizania palustris</name>
    <name type="common">Northern wild rice</name>
    <dbReference type="NCBI Taxonomy" id="103762"/>
    <lineage>
        <taxon>Eukaryota</taxon>
        <taxon>Viridiplantae</taxon>
        <taxon>Streptophyta</taxon>
        <taxon>Embryophyta</taxon>
        <taxon>Tracheophyta</taxon>
        <taxon>Spermatophyta</taxon>
        <taxon>Magnoliopsida</taxon>
        <taxon>Liliopsida</taxon>
        <taxon>Poales</taxon>
        <taxon>Poaceae</taxon>
        <taxon>BOP clade</taxon>
        <taxon>Oryzoideae</taxon>
        <taxon>Oryzeae</taxon>
        <taxon>Zizaniinae</taxon>
        <taxon>Zizania</taxon>
    </lineage>
</organism>
<feature type="region of interest" description="Disordered" evidence="1">
    <location>
        <begin position="54"/>
        <end position="77"/>
    </location>
</feature>
<name>A0A8J5R4A1_ZIZPA</name>
<evidence type="ECO:0000313" key="2">
    <source>
        <dbReference type="EMBL" id="KAG8050945.1"/>
    </source>
</evidence>
<sequence length="77" mass="8276">MTAEAVGVTPAIRNLSGGFASFLHECFFAGASLLSFSLPSVWVKRVVVEVEASEEPPLAAEDPYQCYEDQGKSPDLL</sequence>